<evidence type="ECO:0000259" key="9">
    <source>
        <dbReference type="Pfam" id="PF03772"/>
    </source>
</evidence>
<keyword evidence="2" id="KW-1003">Cell membrane</keyword>
<dbReference type="InterPro" id="IPR025405">
    <property type="entry name" value="DUF4131"/>
</dbReference>
<dbReference type="NCBIfam" id="TIGR00360">
    <property type="entry name" value="ComEC_N-term"/>
    <property type="match status" value="1"/>
</dbReference>
<evidence type="ECO:0000259" key="10">
    <source>
        <dbReference type="Pfam" id="PF13567"/>
    </source>
</evidence>
<dbReference type="RefSeq" id="WP_420904940.1">
    <property type="nucleotide sequence ID" value="NZ_BAAFGK010000004.1"/>
</dbReference>
<dbReference type="InterPro" id="IPR036866">
    <property type="entry name" value="RibonucZ/Hydroxyglut_hydro"/>
</dbReference>
<sequence length="810" mass="89279">MIDWRTWLPHVAKPPAPRPSRHHPPRPTPPPNTASIGVPTLFLAWMIPGILIGLPSVGEHRPALIAIALLPAFAATWSRFETRRSSVFLPLLLGLIWGGIVVIGSPLPNPAPLPDTPKHQITLEAIVADRDDRDDSTVLILDAARGENWQPDGLARISLYRQKTTVHPGDRIRLTARFHPMTGARNPGGFDYRNYLLENNIVATGSASGAIETIGATETWFWNRQRQRIAEWIGATLPESQRGLTETLLVGKRGHLDSALQNALFVSGTFHLVAISGLHLTLIGGTVFYFSRLLLTLILPLSRRWDLKPAAAALSLIPVTAYAFLAGWSVSTQRAFIMVGLFLIAVALRRQHQAWRILTLAAILVLSWQPSQLLNAGFQFSFLCVVVILFLNEHLPARNWREKLVFALACTTAIELVIAPISTGAFHRLTPFGLLANFLMIPWVGELSTPLGLTAMVVQPVWPWLGNSLIELTGWSLEIYRRLIEQIVTWPGADTRMAGPILPGVALYVSALLVANLIRDAGPWAWRRMVFVLVAILGLQWPRSTIPEHELRMTVLDVGQALSVLVKSPGGGWSLFDAGGTANARFDIGEATISTALWYHGVERLERVVLSHPQRDHMAGMARVLRNFPVGSLWIGQWSEKDESGGMFQELMATAARRDVPVVRIQGPAAMRDGSALIRMLPPMDATTKASLNDRSQAMEITHGAHAFLLTGDMEAREESWLLSRRALGPVSVVIVPHHGSRTSSTPNFVRTTRPEHAVISVGATNPWGFPKPEVVRRWEAAGARIWRTDRQGAVSFMSDGQRLEVTSAE</sequence>
<reference evidence="11 12" key="2">
    <citation type="submission" date="2024-09" db="EMBL/GenBank/DDBJ databases">
        <title>Draft genome sequence of Candidatus Magnetaquicoccaceae bacterium FCR-1.</title>
        <authorList>
            <person name="Shimoshige H."/>
            <person name="Shimamura S."/>
            <person name="Taoka A."/>
            <person name="Kobayashi H."/>
            <person name="Maekawa T."/>
        </authorList>
    </citation>
    <scope>NUCLEOTIDE SEQUENCE [LARGE SCALE GENOMIC DNA]</scope>
    <source>
        <strain evidence="11 12">FCR-1</strain>
    </source>
</reference>
<evidence type="ECO:0000313" key="12">
    <source>
        <dbReference type="Proteomes" id="UP001628193"/>
    </source>
</evidence>
<evidence type="ECO:0000256" key="1">
    <source>
        <dbReference type="ARBA" id="ARBA00004651"/>
    </source>
</evidence>
<proteinExistence type="predicted"/>
<feature type="domain" description="Metallo-beta-lactamase" evidence="8">
    <location>
        <begin position="557"/>
        <end position="763"/>
    </location>
</feature>
<dbReference type="PANTHER" id="PTHR30619:SF1">
    <property type="entry name" value="RECOMBINATION PROTEIN 2"/>
    <property type="match status" value="1"/>
</dbReference>
<dbReference type="EMBL" id="BAAFGK010000004">
    <property type="protein sequence ID" value="GAB0057241.1"/>
    <property type="molecule type" value="Genomic_DNA"/>
</dbReference>
<feature type="domain" description="DUF4131" evidence="10">
    <location>
        <begin position="63"/>
        <end position="211"/>
    </location>
</feature>
<feature type="transmembrane region" description="Helical" evidence="7">
    <location>
        <begin position="404"/>
        <end position="426"/>
    </location>
</feature>
<dbReference type="NCBIfam" id="TIGR00361">
    <property type="entry name" value="ComEC_Rec2"/>
    <property type="match status" value="1"/>
</dbReference>
<comment type="subcellular location">
    <subcellularLocation>
        <location evidence="1">Cell membrane</location>
        <topology evidence="1">Multi-pass membrane protein</topology>
    </subcellularLocation>
</comment>
<evidence type="ECO:0000256" key="4">
    <source>
        <dbReference type="ARBA" id="ARBA00022989"/>
    </source>
</evidence>
<dbReference type="InterPro" id="IPR052159">
    <property type="entry name" value="Competence_DNA_uptake"/>
</dbReference>
<dbReference type="Pfam" id="PF03772">
    <property type="entry name" value="Competence"/>
    <property type="match status" value="1"/>
</dbReference>
<keyword evidence="12" id="KW-1185">Reference proteome</keyword>
<evidence type="ECO:0000256" key="2">
    <source>
        <dbReference type="ARBA" id="ARBA00022475"/>
    </source>
</evidence>
<dbReference type="Proteomes" id="UP001628193">
    <property type="component" value="Unassembled WGS sequence"/>
</dbReference>
<dbReference type="Gene3D" id="3.60.15.10">
    <property type="entry name" value="Ribonuclease Z/Hydroxyacylglutathione hydrolase-like"/>
    <property type="match status" value="1"/>
</dbReference>
<reference evidence="11 12" key="1">
    <citation type="submission" date="2024-05" db="EMBL/GenBank/DDBJ databases">
        <authorList>
            <consortium name="Candidatus Magnetaquicoccaceae bacterium FCR-1 genome sequencing consortium"/>
            <person name="Shimoshige H."/>
            <person name="Shimamura S."/>
            <person name="Taoka A."/>
            <person name="Kobayashi H."/>
            <person name="Maekawa T."/>
        </authorList>
    </citation>
    <scope>NUCLEOTIDE SEQUENCE [LARGE SCALE GENOMIC DNA]</scope>
    <source>
        <strain evidence="11 12">FCR-1</strain>
    </source>
</reference>
<dbReference type="InterPro" id="IPR004797">
    <property type="entry name" value="Competence_ComEC/Rec2"/>
</dbReference>
<dbReference type="InterPro" id="IPR004477">
    <property type="entry name" value="ComEC_N"/>
</dbReference>
<evidence type="ECO:0000256" key="7">
    <source>
        <dbReference type="SAM" id="Phobius"/>
    </source>
</evidence>
<dbReference type="InterPro" id="IPR035681">
    <property type="entry name" value="ComA-like_MBL"/>
</dbReference>
<accession>A0ABQ0C8M4</accession>
<evidence type="ECO:0000256" key="6">
    <source>
        <dbReference type="SAM" id="MobiDB-lite"/>
    </source>
</evidence>
<feature type="transmembrane region" description="Helical" evidence="7">
    <location>
        <begin position="270"/>
        <end position="295"/>
    </location>
</feature>
<feature type="transmembrane region" description="Helical" evidence="7">
    <location>
        <begin position="87"/>
        <end position="107"/>
    </location>
</feature>
<feature type="region of interest" description="Disordered" evidence="6">
    <location>
        <begin position="12"/>
        <end position="32"/>
    </location>
</feature>
<keyword evidence="4 7" id="KW-1133">Transmembrane helix</keyword>
<feature type="domain" description="ComEC/Rec2-related protein" evidence="9">
    <location>
        <begin position="248"/>
        <end position="517"/>
    </location>
</feature>
<feature type="transmembrane region" description="Helical" evidence="7">
    <location>
        <begin position="307"/>
        <end position="325"/>
    </location>
</feature>
<dbReference type="Pfam" id="PF00753">
    <property type="entry name" value="Lactamase_B"/>
    <property type="match status" value="1"/>
</dbReference>
<feature type="transmembrane region" description="Helical" evidence="7">
    <location>
        <begin position="36"/>
        <end position="57"/>
    </location>
</feature>
<dbReference type="Pfam" id="PF13567">
    <property type="entry name" value="DUF4131"/>
    <property type="match status" value="1"/>
</dbReference>
<gene>
    <name evidence="11" type="ORF">SIID45300_01565</name>
</gene>
<keyword evidence="5 7" id="KW-0472">Membrane</keyword>
<protein>
    <recommendedName>
        <fullName evidence="13">DNA internalization-related competence protein ComEC/Rec2</fullName>
    </recommendedName>
</protein>
<organism evidence="11 12">
    <name type="scientific">Candidatus Magnetaquiglobus chichijimensis</name>
    <dbReference type="NCBI Taxonomy" id="3141448"/>
    <lineage>
        <taxon>Bacteria</taxon>
        <taxon>Pseudomonadati</taxon>
        <taxon>Pseudomonadota</taxon>
        <taxon>Magnetococcia</taxon>
        <taxon>Magnetococcales</taxon>
        <taxon>Candidatus Magnetaquicoccaceae</taxon>
        <taxon>Candidatus Magnetaquiglobus</taxon>
    </lineage>
</organism>
<evidence type="ECO:0008006" key="13">
    <source>
        <dbReference type="Google" id="ProtNLM"/>
    </source>
</evidence>
<keyword evidence="3 7" id="KW-0812">Transmembrane</keyword>
<name>A0ABQ0C8M4_9PROT</name>
<evidence type="ECO:0000259" key="8">
    <source>
        <dbReference type="Pfam" id="PF00753"/>
    </source>
</evidence>
<feature type="transmembrane region" description="Helical" evidence="7">
    <location>
        <begin position="376"/>
        <end position="392"/>
    </location>
</feature>
<evidence type="ECO:0000313" key="11">
    <source>
        <dbReference type="EMBL" id="GAB0057241.1"/>
    </source>
</evidence>
<dbReference type="PANTHER" id="PTHR30619">
    <property type="entry name" value="DNA INTERNALIZATION/COMPETENCE PROTEIN COMEC/REC2"/>
    <property type="match status" value="1"/>
</dbReference>
<dbReference type="InterPro" id="IPR001279">
    <property type="entry name" value="Metallo-B-lactamas"/>
</dbReference>
<evidence type="ECO:0000256" key="3">
    <source>
        <dbReference type="ARBA" id="ARBA00022692"/>
    </source>
</evidence>
<dbReference type="SUPFAM" id="SSF56281">
    <property type="entry name" value="Metallo-hydrolase/oxidoreductase"/>
    <property type="match status" value="1"/>
</dbReference>
<comment type="caution">
    <text evidence="11">The sequence shown here is derived from an EMBL/GenBank/DDBJ whole genome shotgun (WGS) entry which is preliminary data.</text>
</comment>
<evidence type="ECO:0000256" key="5">
    <source>
        <dbReference type="ARBA" id="ARBA00023136"/>
    </source>
</evidence>
<dbReference type="CDD" id="cd07731">
    <property type="entry name" value="ComA-like_MBL-fold"/>
    <property type="match status" value="1"/>
</dbReference>